<dbReference type="PANTHER" id="PTHR43867">
    <property type="entry name" value="CELLULOSE SYNTHASE CATALYTIC SUBUNIT A [UDP-FORMING]"/>
    <property type="match status" value="1"/>
</dbReference>
<evidence type="ECO:0000313" key="14">
    <source>
        <dbReference type="Proteomes" id="UP000007058"/>
    </source>
</evidence>
<dbReference type="InterPro" id="IPR029044">
    <property type="entry name" value="Nucleotide-diphossugar_trans"/>
</dbReference>
<evidence type="ECO:0000256" key="1">
    <source>
        <dbReference type="ARBA" id="ARBA00004141"/>
    </source>
</evidence>
<comment type="subcellular location">
    <subcellularLocation>
        <location evidence="1">Membrane</location>
        <topology evidence="1">Multi-pass membrane protein</topology>
    </subcellularLocation>
</comment>
<dbReference type="PROSITE" id="PS00587">
    <property type="entry name" value="GLYCOSYL_HYDROL_F17"/>
    <property type="match status" value="1"/>
</dbReference>
<reference evidence="13 14" key="1">
    <citation type="journal article" date="2005" name="DNA Res.">
        <title>Complete genome sequence of the facultative anaerobic magnetotactic bacterium Magnetospirillum sp. strain AMB-1.</title>
        <authorList>
            <person name="Matsunaga T."/>
            <person name="Okamura Y."/>
            <person name="Fukuda Y."/>
            <person name="Wahyudi A.T."/>
            <person name="Murase Y."/>
            <person name="Takeyama H."/>
        </authorList>
    </citation>
    <scope>NUCLEOTIDE SEQUENCE [LARGE SCALE GENOMIC DNA]</scope>
    <source>
        <strain evidence="14">ATCC 700264 / AMB-1</strain>
    </source>
</reference>
<evidence type="ECO:0000256" key="2">
    <source>
        <dbReference type="ARBA" id="ARBA00022676"/>
    </source>
</evidence>
<evidence type="ECO:0000256" key="11">
    <source>
        <dbReference type="ARBA" id="ARBA00068721"/>
    </source>
</evidence>
<dbReference type="Proteomes" id="UP000007058">
    <property type="component" value="Chromosome"/>
</dbReference>
<evidence type="ECO:0000256" key="6">
    <source>
        <dbReference type="ARBA" id="ARBA00022842"/>
    </source>
</evidence>
<dbReference type="CAZy" id="GT2">
    <property type="family name" value="Glycosyltransferase Family 2"/>
</dbReference>
<dbReference type="InterPro" id="IPR017853">
    <property type="entry name" value="GH"/>
</dbReference>
<dbReference type="Pfam" id="PF00332">
    <property type="entry name" value="Glyco_hydro_17"/>
    <property type="match status" value="1"/>
</dbReference>
<evidence type="ECO:0000256" key="10">
    <source>
        <dbReference type="ARBA" id="ARBA00066964"/>
    </source>
</evidence>
<dbReference type="AlphaFoldDB" id="Q2W2R8"/>
<dbReference type="EC" id="2.4.1.336" evidence="10"/>
<dbReference type="PANTHER" id="PTHR43867:SF4">
    <property type="entry name" value="BETA-(1-3)-GLUCOSYL TRANSFERASE"/>
    <property type="match status" value="1"/>
</dbReference>
<keyword evidence="14" id="KW-1185">Reference proteome</keyword>
<evidence type="ECO:0000256" key="7">
    <source>
        <dbReference type="ARBA" id="ARBA00022989"/>
    </source>
</evidence>
<dbReference type="GO" id="GO:0005975">
    <property type="term" value="P:carbohydrate metabolic process"/>
    <property type="evidence" value="ECO:0007669"/>
    <property type="project" value="InterPro"/>
</dbReference>
<dbReference type="FunFam" id="3.90.550.10:FF:000164">
    <property type="entry name" value="Beta-(1-3)-glucosyl transferase"/>
    <property type="match status" value="1"/>
</dbReference>
<dbReference type="RefSeq" id="WP_011385429.1">
    <property type="nucleotide sequence ID" value="NC_007626.1"/>
</dbReference>
<evidence type="ECO:0000256" key="12">
    <source>
        <dbReference type="ARBA" id="ARBA00078564"/>
    </source>
</evidence>
<evidence type="ECO:0000256" key="5">
    <source>
        <dbReference type="ARBA" id="ARBA00022801"/>
    </source>
</evidence>
<evidence type="ECO:0000256" key="8">
    <source>
        <dbReference type="ARBA" id="ARBA00023136"/>
    </source>
</evidence>
<dbReference type="Gene3D" id="3.90.550.10">
    <property type="entry name" value="Spore Coat Polysaccharide Biosynthesis Protein SpsA, Chain A"/>
    <property type="match status" value="1"/>
</dbReference>
<keyword evidence="6" id="KW-0460">Magnesium</keyword>
<evidence type="ECO:0000256" key="4">
    <source>
        <dbReference type="ARBA" id="ARBA00022692"/>
    </source>
</evidence>
<accession>Q2W2R8</accession>
<dbReference type="GO" id="GO:0005886">
    <property type="term" value="C:plasma membrane"/>
    <property type="evidence" value="ECO:0007669"/>
    <property type="project" value="TreeGrafter"/>
</dbReference>
<dbReference type="HOGENOM" id="CLU_016454_0_0_5"/>
<protein>
    <recommendedName>
        <fullName evidence="11">Beta-monoglucosyldiacylglycerol synthase</fullName>
        <ecNumber evidence="10">2.4.1.336</ecNumber>
    </recommendedName>
    <alternativeName>
        <fullName evidence="12">UDP-glucose:1,2-diacylglycerol 3-beta-D-glucosyltransferase</fullName>
    </alternativeName>
</protein>
<gene>
    <name evidence="13" type="ordered locus">amb3053</name>
</gene>
<dbReference type="KEGG" id="mag:amb3053"/>
<comment type="catalytic activity">
    <reaction evidence="9">
        <text>a 1,2-diacyl-sn-glycerol + UDP-alpha-D-glucose = a 1,2-diacyl-3-O-(beta-D-glucopyranosyl)-sn-glycerol + UDP + H(+)</text>
        <dbReference type="Rhea" id="RHEA:17285"/>
        <dbReference type="ChEBI" id="CHEBI:15378"/>
        <dbReference type="ChEBI" id="CHEBI:17815"/>
        <dbReference type="ChEBI" id="CHEBI:58223"/>
        <dbReference type="ChEBI" id="CHEBI:58885"/>
        <dbReference type="ChEBI" id="CHEBI:75799"/>
        <dbReference type="EC" id="2.4.1.336"/>
    </reaction>
</comment>
<keyword evidence="7" id="KW-1133">Transmembrane helix</keyword>
<dbReference type="STRING" id="342108.amb3053"/>
<dbReference type="CAZy" id="GH17">
    <property type="family name" value="Glycoside Hydrolase Family 17"/>
</dbReference>
<sequence length="885" mass="100307">MRLSGFVVLLLIVLGNLGFWAVMNRPQNAALPWSGTLNSVSFSAGRADDDPTIVRKLPYMDEWLLPTRAEMDEDLAMLAGKVHQVRTYSTLEGLDQVPELAAKYGLKALPGAWLDERLGRNEVEIANIIRIARDNPNVDRVIIGNENLTLHRLSPEQMIRYLRRVRAALPDRVKISTAEAWAIWLDYPELTREVDFITIHTLPFWEPGGVHIDNALDFTKRMVRDVKAAYPDKPIFIGEVGWPSAGRNYGVSEPSLVNQAMFLRNFVNWAHEEKLDYNIVEAFDQPWKVNLDNTASEKHWGIYTVERQPKFSWIGPVLEFEEWPTQAITATLIALLPVVWFLGKWKTLRLPGKIFFALLVQFASTLLIWTMSTPVIRDVSPGTGLMLGLMLPAQLLLLIVVLIAGIEVTELTWASKFKRRFTALPPDQCKRFPKVSIHLPCYNEPPAMVKLTLDSLMALDYPNFEIIVLDNNTKKEEVWRPVEEYCKTLGDKVKFFHLAPWPGAKAGALNFGLTVTDPEAEIIGVVDSDYMVDKNWLKGLVPYFENPKVGHVQAPQDHREWEHDLFKEMINWEYAGFFDIGMVFRNEADAIIQHGTMTLVRKKTLEDAGRWGEWCIVEDAELGLRMMKAGYQSVYVQDRLGHGLVPDSFMAYKKQRFRWAYGAVQILKAHWRSLIPFKQTGLTTGQKYHFVAGWLPWFADAFYLLFCVAALAWSLGMIVAPRYFSTPLPFFTLPTVGVFVAKIFHHFFLYTTRVNCGLKRRSLAAIAGMGLTYSIAWAMWQGIFTKSTPFMRTPKMANKAAFTQGFLMASEEATLALLHYVAAIAVLIPRNNFTDPDVRIWSLTLVVQAMPFLAALVASLISVMPSDGPAQPEHSHSNAKPEAAE</sequence>
<dbReference type="CDD" id="cd06435">
    <property type="entry name" value="CESA_NdvC_like"/>
    <property type="match status" value="1"/>
</dbReference>
<dbReference type="InterPro" id="IPR000490">
    <property type="entry name" value="Glyco_hydro_17"/>
</dbReference>
<dbReference type="GO" id="GO:0016758">
    <property type="term" value="F:hexosyltransferase activity"/>
    <property type="evidence" value="ECO:0007669"/>
    <property type="project" value="TreeGrafter"/>
</dbReference>
<evidence type="ECO:0000256" key="3">
    <source>
        <dbReference type="ARBA" id="ARBA00022679"/>
    </source>
</evidence>
<keyword evidence="3" id="KW-0808">Transferase</keyword>
<keyword evidence="4" id="KW-0812">Transmembrane</keyword>
<dbReference type="SUPFAM" id="SSF51445">
    <property type="entry name" value="(Trans)glycosidases"/>
    <property type="match status" value="1"/>
</dbReference>
<evidence type="ECO:0000313" key="13">
    <source>
        <dbReference type="EMBL" id="BAE51857.1"/>
    </source>
</evidence>
<dbReference type="Pfam" id="PF13641">
    <property type="entry name" value="Glyco_tranf_2_3"/>
    <property type="match status" value="1"/>
</dbReference>
<dbReference type="EMBL" id="AP007255">
    <property type="protein sequence ID" value="BAE51857.1"/>
    <property type="molecule type" value="Genomic_DNA"/>
</dbReference>
<dbReference type="SUPFAM" id="SSF53448">
    <property type="entry name" value="Nucleotide-diphospho-sugar transferases"/>
    <property type="match status" value="1"/>
</dbReference>
<evidence type="ECO:0000256" key="9">
    <source>
        <dbReference type="ARBA" id="ARBA00053004"/>
    </source>
</evidence>
<name>Q2W2R8_PARM1</name>
<dbReference type="Gene3D" id="3.20.20.80">
    <property type="entry name" value="Glycosidases"/>
    <property type="match status" value="1"/>
</dbReference>
<organism evidence="13 14">
    <name type="scientific">Paramagnetospirillum magneticum (strain ATCC 700264 / AMB-1)</name>
    <name type="common">Magnetospirillum magneticum</name>
    <dbReference type="NCBI Taxonomy" id="342108"/>
    <lineage>
        <taxon>Bacteria</taxon>
        <taxon>Pseudomonadati</taxon>
        <taxon>Pseudomonadota</taxon>
        <taxon>Alphaproteobacteria</taxon>
        <taxon>Rhodospirillales</taxon>
        <taxon>Magnetospirillaceae</taxon>
        <taxon>Paramagnetospirillum</taxon>
    </lineage>
</organism>
<dbReference type="OrthoDB" id="9806824at2"/>
<dbReference type="InterPro" id="IPR050321">
    <property type="entry name" value="Glycosyltr_2/OpgH_subfam"/>
</dbReference>
<dbReference type="GO" id="GO:0004553">
    <property type="term" value="F:hydrolase activity, hydrolyzing O-glycosyl compounds"/>
    <property type="evidence" value="ECO:0007669"/>
    <property type="project" value="InterPro"/>
</dbReference>
<keyword evidence="5" id="KW-0378">Hydrolase</keyword>
<keyword evidence="8" id="KW-0472">Membrane</keyword>
<keyword evidence="2" id="KW-0328">Glycosyltransferase</keyword>
<proteinExistence type="predicted"/>